<keyword evidence="2" id="KW-0812">Transmembrane</keyword>
<feature type="compositionally biased region" description="Polar residues" evidence="1">
    <location>
        <begin position="75"/>
        <end position="84"/>
    </location>
</feature>
<evidence type="ECO:0000256" key="2">
    <source>
        <dbReference type="SAM" id="Phobius"/>
    </source>
</evidence>
<keyword evidence="2" id="KW-0472">Membrane</keyword>
<evidence type="ECO:0000256" key="1">
    <source>
        <dbReference type="SAM" id="MobiDB-lite"/>
    </source>
</evidence>
<gene>
    <name evidence="3" type="ORF">L3Y34_008067</name>
</gene>
<feature type="transmembrane region" description="Helical" evidence="2">
    <location>
        <begin position="30"/>
        <end position="54"/>
    </location>
</feature>
<name>A0AAE9A852_CAEBR</name>
<protein>
    <submittedName>
        <fullName evidence="3">Uncharacterized protein</fullName>
    </submittedName>
</protein>
<feature type="compositionally biased region" description="Basic and acidic residues" evidence="1">
    <location>
        <begin position="60"/>
        <end position="74"/>
    </location>
</feature>
<dbReference type="AlphaFoldDB" id="A0AAE9A852"/>
<proteinExistence type="predicted"/>
<organism evidence="3 4">
    <name type="scientific">Caenorhabditis briggsae</name>
    <dbReference type="NCBI Taxonomy" id="6238"/>
    <lineage>
        <taxon>Eukaryota</taxon>
        <taxon>Metazoa</taxon>
        <taxon>Ecdysozoa</taxon>
        <taxon>Nematoda</taxon>
        <taxon>Chromadorea</taxon>
        <taxon>Rhabditida</taxon>
        <taxon>Rhabditina</taxon>
        <taxon>Rhabditomorpha</taxon>
        <taxon>Rhabditoidea</taxon>
        <taxon>Rhabditidae</taxon>
        <taxon>Peloderinae</taxon>
        <taxon>Caenorhabditis</taxon>
    </lineage>
</organism>
<dbReference type="EMBL" id="CP090895">
    <property type="protein sequence ID" value="ULT89337.1"/>
    <property type="molecule type" value="Genomic_DNA"/>
</dbReference>
<accession>A0AAE9A852</accession>
<reference evidence="3 4" key="1">
    <citation type="submission" date="2022-02" db="EMBL/GenBank/DDBJ databases">
        <title>Chromosome-level reference genomes for two strains of Caenorhabditis briggsae: an improved platform for comparative genomics.</title>
        <authorList>
            <person name="Stevens L."/>
            <person name="Andersen E.C."/>
        </authorList>
    </citation>
    <scope>NUCLEOTIDE SEQUENCE [LARGE SCALE GENOMIC DNA]</scope>
    <source>
        <strain evidence="3">QX1410_ONT</strain>
        <tissue evidence="3">Whole-organism</tissue>
    </source>
</reference>
<evidence type="ECO:0000313" key="4">
    <source>
        <dbReference type="Proteomes" id="UP000827892"/>
    </source>
</evidence>
<dbReference type="Proteomes" id="UP000827892">
    <property type="component" value="Chromosome V"/>
</dbReference>
<keyword evidence="2" id="KW-1133">Transmembrane helix</keyword>
<evidence type="ECO:0000313" key="3">
    <source>
        <dbReference type="EMBL" id="ULT89337.1"/>
    </source>
</evidence>
<sequence length="84" mass="9722">MSVSTTTRETWDNVNVEIVNIYNENSFSRMMLATFCMILFIACGFWCICASCELRKEEENSYNRDKDFEKDEVNPSRSNAGSEV</sequence>
<feature type="region of interest" description="Disordered" evidence="1">
    <location>
        <begin position="60"/>
        <end position="84"/>
    </location>
</feature>